<evidence type="ECO:0000256" key="7">
    <source>
        <dbReference type="SAM" id="MobiDB-lite"/>
    </source>
</evidence>
<dbReference type="InterPro" id="IPR011990">
    <property type="entry name" value="TPR-like_helical_dom_sf"/>
</dbReference>
<accession>A0A835YMY0</accession>
<keyword evidence="2" id="KW-0963">Cytoplasm</keyword>
<dbReference type="PANTHER" id="PTHR45984">
    <property type="entry name" value="RNA (RNA) POLYMERASE II ASSOCIATED PROTEIN HOMOLOG"/>
    <property type="match status" value="1"/>
</dbReference>
<evidence type="ECO:0000256" key="6">
    <source>
        <dbReference type="SAM" id="Coils"/>
    </source>
</evidence>
<feature type="region of interest" description="Disordered" evidence="7">
    <location>
        <begin position="112"/>
        <end position="164"/>
    </location>
</feature>
<dbReference type="AlphaFoldDB" id="A0A835YMY0"/>
<gene>
    <name evidence="8" type="ORF">JKP88DRAFT_171099</name>
</gene>
<proteinExistence type="predicted"/>
<feature type="repeat" description="TPR" evidence="5">
    <location>
        <begin position="322"/>
        <end position="355"/>
    </location>
</feature>
<comment type="subcellular location">
    <subcellularLocation>
        <location evidence="1">Cytoplasm</location>
    </subcellularLocation>
</comment>
<keyword evidence="6" id="KW-0175">Coiled coil</keyword>
<evidence type="ECO:0000256" key="1">
    <source>
        <dbReference type="ARBA" id="ARBA00004496"/>
    </source>
</evidence>
<keyword evidence="3" id="KW-0677">Repeat</keyword>
<dbReference type="Gene3D" id="1.25.40.10">
    <property type="entry name" value="Tetratricopeptide repeat domain"/>
    <property type="match status" value="1"/>
</dbReference>
<sequence>MADIDDILASGSYGASSKDKDVTVEMLDYDFVDSCQDIQLLRGIIRRLKSGRDGHYEALTKHAESRLLEVLPVKERARVVAMRTGPSADEVESAAAGLQDWHDNIQATDAEIKSRQGQGRQQVPPPRFVVCDSNGKSEAPAPAGTRGIAVGSSSGSTPQTSQRISGYDFKAWEKFDPDAAEAELDKEEEQLLSKSRVEREQAQQQLEARQAEMESVLRGMDVSALSAVQRRVSSERERQKGNECFRAQESEQAYVHYTRSIALLGDINFNLKLSADDGDGSEQRRLLAMAYCNRAVAGMKLDRLQQAEDDCGSALGLDPQYLKAWMRRGVARHRRGRYRAAVTDFGEAMKLAEAAGDVKQHAQLKALRNKSLASLREVEGEGADVPEVGGVHTKVSLVWYYSWGYVYMYFEVR</sequence>
<dbReference type="GO" id="GO:0031072">
    <property type="term" value="F:heat shock protein binding"/>
    <property type="evidence" value="ECO:0007669"/>
    <property type="project" value="TreeGrafter"/>
</dbReference>
<evidence type="ECO:0000256" key="3">
    <source>
        <dbReference type="ARBA" id="ARBA00022737"/>
    </source>
</evidence>
<protein>
    <submittedName>
        <fullName evidence="8">Uncharacterized protein</fullName>
    </submittedName>
</protein>
<name>A0A835YMY0_9STRA</name>
<keyword evidence="4 5" id="KW-0802">TPR repeat</keyword>
<dbReference type="GO" id="GO:0005829">
    <property type="term" value="C:cytosol"/>
    <property type="evidence" value="ECO:0007669"/>
    <property type="project" value="TreeGrafter"/>
</dbReference>
<dbReference type="EMBL" id="JAFCMP010000534">
    <property type="protein sequence ID" value="KAG5176737.1"/>
    <property type="molecule type" value="Genomic_DNA"/>
</dbReference>
<keyword evidence="9" id="KW-1185">Reference proteome</keyword>
<evidence type="ECO:0000256" key="2">
    <source>
        <dbReference type="ARBA" id="ARBA00022490"/>
    </source>
</evidence>
<dbReference type="PROSITE" id="PS50005">
    <property type="entry name" value="TPR"/>
    <property type="match status" value="1"/>
</dbReference>
<evidence type="ECO:0000313" key="8">
    <source>
        <dbReference type="EMBL" id="KAG5176737.1"/>
    </source>
</evidence>
<dbReference type="OrthoDB" id="629492at2759"/>
<feature type="coiled-coil region" evidence="6">
    <location>
        <begin position="192"/>
        <end position="219"/>
    </location>
</feature>
<dbReference type="InterPro" id="IPR051982">
    <property type="entry name" value="CiliaryAsmbly_MitoImport"/>
</dbReference>
<dbReference type="PANTHER" id="PTHR45984:SF1">
    <property type="entry name" value="SPAG1 AXONEMAL DYNEIN ASSEMBLY FACTOR"/>
    <property type="match status" value="1"/>
</dbReference>
<evidence type="ECO:0000256" key="5">
    <source>
        <dbReference type="PROSITE-ProRule" id="PRU00339"/>
    </source>
</evidence>
<dbReference type="SMART" id="SM00028">
    <property type="entry name" value="TPR"/>
    <property type="match status" value="3"/>
</dbReference>
<reference evidence="8" key="1">
    <citation type="submission" date="2021-02" db="EMBL/GenBank/DDBJ databases">
        <title>First Annotated Genome of the Yellow-green Alga Tribonema minus.</title>
        <authorList>
            <person name="Mahan K.M."/>
        </authorList>
    </citation>
    <scope>NUCLEOTIDE SEQUENCE</scope>
    <source>
        <strain evidence="8">UTEX B ZZ1240</strain>
    </source>
</reference>
<organism evidence="8 9">
    <name type="scientific">Tribonema minus</name>
    <dbReference type="NCBI Taxonomy" id="303371"/>
    <lineage>
        <taxon>Eukaryota</taxon>
        <taxon>Sar</taxon>
        <taxon>Stramenopiles</taxon>
        <taxon>Ochrophyta</taxon>
        <taxon>PX clade</taxon>
        <taxon>Xanthophyceae</taxon>
        <taxon>Tribonematales</taxon>
        <taxon>Tribonemataceae</taxon>
        <taxon>Tribonema</taxon>
    </lineage>
</organism>
<evidence type="ECO:0000256" key="4">
    <source>
        <dbReference type="ARBA" id="ARBA00022803"/>
    </source>
</evidence>
<dbReference type="GO" id="GO:0005739">
    <property type="term" value="C:mitochondrion"/>
    <property type="evidence" value="ECO:0007669"/>
    <property type="project" value="TreeGrafter"/>
</dbReference>
<dbReference type="SUPFAM" id="SSF48452">
    <property type="entry name" value="TPR-like"/>
    <property type="match status" value="1"/>
</dbReference>
<dbReference type="GO" id="GO:0006626">
    <property type="term" value="P:protein targeting to mitochondrion"/>
    <property type="evidence" value="ECO:0007669"/>
    <property type="project" value="TreeGrafter"/>
</dbReference>
<dbReference type="InterPro" id="IPR019734">
    <property type="entry name" value="TPR_rpt"/>
</dbReference>
<feature type="compositionally biased region" description="Low complexity" evidence="7">
    <location>
        <begin position="151"/>
        <end position="162"/>
    </location>
</feature>
<dbReference type="Proteomes" id="UP000664859">
    <property type="component" value="Unassembled WGS sequence"/>
</dbReference>
<evidence type="ECO:0000313" key="9">
    <source>
        <dbReference type="Proteomes" id="UP000664859"/>
    </source>
</evidence>
<comment type="caution">
    <text evidence="8">The sequence shown here is derived from an EMBL/GenBank/DDBJ whole genome shotgun (WGS) entry which is preliminary data.</text>
</comment>